<dbReference type="GO" id="GO:0019379">
    <property type="term" value="P:sulfate assimilation, phosphoadenylyl sulfate reduction by phosphoadenylyl-sulfate reductase (thioredoxin)"/>
    <property type="evidence" value="ECO:0007669"/>
    <property type="project" value="TreeGrafter"/>
</dbReference>
<sequence>MTPVIWLLGLSGSGKTTLGSLLRLYLEGQGQTVTLLDGDRFRRAHGFCGFTPEDRRRHIDALRDAALQEQALGRVCIVAAITPYADMRRKNRELLPRYREVWVRCGLTTLLQRDTKGLYSAAAKGLVTRLSGVSDAFDTPREAHAVIDTDRRTLAESYEILRDLTLNALDWQNDALRALPPAAQALRPCIAL</sequence>
<dbReference type="PANTHER" id="PTHR42700:SF1">
    <property type="entry name" value="SULFATE ADENYLYLTRANSFERASE"/>
    <property type="match status" value="1"/>
</dbReference>
<dbReference type="EMBL" id="SIXC01000003">
    <property type="protein sequence ID" value="TBH81035.1"/>
    <property type="molecule type" value="Genomic_DNA"/>
</dbReference>
<name>A0A6H3FDI5_9BACT</name>
<dbReference type="GO" id="GO:0004781">
    <property type="term" value="F:sulfate adenylyltransferase (ATP) activity"/>
    <property type="evidence" value="ECO:0007669"/>
    <property type="project" value="TreeGrafter"/>
</dbReference>
<reference evidence="3 4" key="1">
    <citation type="submission" date="2018-12" db="EMBL/GenBank/DDBJ databases">
        <title>First genome draft of Desulfovibrio legallis sp. nov.</title>
        <authorList>
            <person name="Ben Dhia O."/>
            <person name="Najjari A."/>
            <person name="Ferjani R."/>
            <person name="Fhoula I."/>
            <person name="Fardeau M.-L."/>
            <person name="Boudabbous A."/>
            <person name="Ouzari H.I."/>
        </authorList>
    </citation>
    <scope>NUCLEOTIDE SEQUENCE [LARGE SCALE GENOMIC DNA]</scope>
    <source>
        <strain evidence="3 4">H1T</strain>
    </source>
</reference>
<evidence type="ECO:0000256" key="1">
    <source>
        <dbReference type="ARBA" id="ARBA00022679"/>
    </source>
</evidence>
<dbReference type="AlphaFoldDB" id="A0A6H3FDI5"/>
<dbReference type="Pfam" id="PF01583">
    <property type="entry name" value="APS_kinase"/>
    <property type="match status" value="1"/>
</dbReference>
<gene>
    <name evidence="3" type="ORF">EB812_02785</name>
</gene>
<dbReference type="GO" id="GO:0004020">
    <property type="term" value="F:adenylylsulfate kinase activity"/>
    <property type="evidence" value="ECO:0007669"/>
    <property type="project" value="UniProtKB-EC"/>
</dbReference>
<keyword evidence="3" id="KW-0418">Kinase</keyword>
<feature type="domain" description="APS kinase" evidence="2">
    <location>
        <begin position="4"/>
        <end position="148"/>
    </location>
</feature>
<dbReference type="SUPFAM" id="SSF52540">
    <property type="entry name" value="P-loop containing nucleoside triphosphate hydrolases"/>
    <property type="match status" value="1"/>
</dbReference>
<protein>
    <submittedName>
        <fullName evidence="3">Adenylyl-sulfate kinase</fullName>
        <ecNumber evidence="3">2.7.1.25</ecNumber>
    </submittedName>
</protein>
<dbReference type="GO" id="GO:0005737">
    <property type="term" value="C:cytoplasm"/>
    <property type="evidence" value="ECO:0007669"/>
    <property type="project" value="TreeGrafter"/>
</dbReference>
<evidence type="ECO:0000259" key="2">
    <source>
        <dbReference type="Pfam" id="PF01583"/>
    </source>
</evidence>
<evidence type="ECO:0000313" key="4">
    <source>
        <dbReference type="Proteomes" id="UP000292919"/>
    </source>
</evidence>
<evidence type="ECO:0000313" key="3">
    <source>
        <dbReference type="EMBL" id="TBH81035.1"/>
    </source>
</evidence>
<dbReference type="Proteomes" id="UP000292919">
    <property type="component" value="Unassembled WGS sequence"/>
</dbReference>
<dbReference type="RefSeq" id="WP_118230421.1">
    <property type="nucleotide sequence ID" value="NZ_JAQDZC010000002.1"/>
</dbReference>
<dbReference type="GO" id="GO:0010134">
    <property type="term" value="P:sulfate assimilation via adenylyl sulfate reduction"/>
    <property type="evidence" value="ECO:0007669"/>
    <property type="project" value="TreeGrafter"/>
</dbReference>
<dbReference type="EC" id="2.7.1.25" evidence="3"/>
<keyword evidence="1 3" id="KW-0808">Transferase</keyword>
<proteinExistence type="predicted"/>
<accession>A0A6H3FDI5</accession>
<dbReference type="PANTHER" id="PTHR42700">
    <property type="entry name" value="SULFATE ADENYLYLTRANSFERASE"/>
    <property type="match status" value="1"/>
</dbReference>
<keyword evidence="4" id="KW-1185">Reference proteome</keyword>
<dbReference type="InterPro" id="IPR027417">
    <property type="entry name" value="P-loop_NTPase"/>
</dbReference>
<dbReference type="Gene3D" id="3.40.50.300">
    <property type="entry name" value="P-loop containing nucleotide triphosphate hydrolases"/>
    <property type="match status" value="1"/>
</dbReference>
<organism evidence="3 4">
    <name type="scientific">Desulfovibrio legallii</name>
    <dbReference type="NCBI Taxonomy" id="571438"/>
    <lineage>
        <taxon>Bacteria</taxon>
        <taxon>Pseudomonadati</taxon>
        <taxon>Thermodesulfobacteriota</taxon>
        <taxon>Desulfovibrionia</taxon>
        <taxon>Desulfovibrionales</taxon>
        <taxon>Desulfovibrionaceae</taxon>
        <taxon>Desulfovibrio</taxon>
    </lineage>
</organism>
<dbReference type="InterPro" id="IPR050512">
    <property type="entry name" value="Sulf_AdTrans/APS_kinase"/>
</dbReference>
<dbReference type="InterPro" id="IPR059117">
    <property type="entry name" value="APS_kinase_dom"/>
</dbReference>
<comment type="caution">
    <text evidence="3">The sequence shown here is derived from an EMBL/GenBank/DDBJ whole genome shotgun (WGS) entry which is preliminary data.</text>
</comment>